<evidence type="ECO:0000313" key="4">
    <source>
        <dbReference type="WBParaSite" id="GPUH_0002098101-mRNA-1"/>
    </source>
</evidence>
<dbReference type="SUPFAM" id="SSF51735">
    <property type="entry name" value="NAD(P)-binding Rossmann-fold domains"/>
    <property type="match status" value="1"/>
</dbReference>
<name>A0A183EJ15_9BILA</name>
<keyword evidence="3" id="KW-1185">Reference proteome</keyword>
<sequence>MNFCYSSLIQIHCHAMESVLRMFLRGAQFKEEVSSKGKVALVTSATTPLGMQTVLELNKKGALVYMLCRSVERGLGARRCLNDVRIC</sequence>
<organism evidence="4">
    <name type="scientific">Gongylonema pulchrum</name>
    <dbReference type="NCBI Taxonomy" id="637853"/>
    <lineage>
        <taxon>Eukaryota</taxon>
        <taxon>Metazoa</taxon>
        <taxon>Ecdysozoa</taxon>
        <taxon>Nematoda</taxon>
        <taxon>Chromadorea</taxon>
        <taxon>Rhabditida</taxon>
        <taxon>Spirurina</taxon>
        <taxon>Spiruromorpha</taxon>
        <taxon>Spiruroidea</taxon>
        <taxon>Gongylonematidae</taxon>
        <taxon>Gongylonema</taxon>
    </lineage>
</organism>
<evidence type="ECO:0000313" key="3">
    <source>
        <dbReference type="Proteomes" id="UP000271098"/>
    </source>
</evidence>
<accession>A0A183EJ15</accession>
<dbReference type="PANTHER" id="PTHR43157">
    <property type="entry name" value="PHOSPHATIDYLINOSITOL-GLYCAN BIOSYNTHESIS CLASS F PROTEIN-RELATED"/>
    <property type="match status" value="1"/>
</dbReference>
<gene>
    <name evidence="2" type="ORF">GPUH_LOCUS20954</name>
</gene>
<dbReference type="AlphaFoldDB" id="A0A183EJ15"/>
<dbReference type="InterPro" id="IPR036291">
    <property type="entry name" value="NAD(P)-bd_dom_sf"/>
</dbReference>
<keyword evidence="1" id="KW-0560">Oxidoreductase</keyword>
<reference evidence="4" key="1">
    <citation type="submission" date="2016-06" db="UniProtKB">
        <authorList>
            <consortium name="WormBaseParasite"/>
        </authorList>
    </citation>
    <scope>IDENTIFICATION</scope>
</reference>
<dbReference type="EMBL" id="UYRT01091534">
    <property type="protein sequence ID" value="VDN37191.1"/>
    <property type="molecule type" value="Genomic_DNA"/>
</dbReference>
<evidence type="ECO:0000256" key="1">
    <source>
        <dbReference type="ARBA" id="ARBA00023002"/>
    </source>
</evidence>
<dbReference type="WBParaSite" id="GPUH_0002098101-mRNA-1">
    <property type="protein sequence ID" value="GPUH_0002098101-mRNA-1"/>
    <property type="gene ID" value="GPUH_0002098101"/>
</dbReference>
<protein>
    <submittedName>
        <fullName evidence="4">(+)-neomenthol dehydrogenase</fullName>
    </submittedName>
</protein>
<dbReference type="Proteomes" id="UP000271098">
    <property type="component" value="Unassembled WGS sequence"/>
</dbReference>
<dbReference type="GO" id="GO:0016491">
    <property type="term" value="F:oxidoreductase activity"/>
    <property type="evidence" value="ECO:0007669"/>
    <property type="project" value="UniProtKB-KW"/>
</dbReference>
<dbReference type="Gene3D" id="3.40.50.720">
    <property type="entry name" value="NAD(P)-binding Rossmann-like Domain"/>
    <property type="match status" value="1"/>
</dbReference>
<dbReference type="PANTHER" id="PTHR43157:SF31">
    <property type="entry name" value="PHOSPHATIDYLINOSITOL-GLYCAN BIOSYNTHESIS CLASS F PROTEIN"/>
    <property type="match status" value="1"/>
</dbReference>
<reference evidence="2 3" key="2">
    <citation type="submission" date="2018-11" db="EMBL/GenBank/DDBJ databases">
        <authorList>
            <consortium name="Pathogen Informatics"/>
        </authorList>
    </citation>
    <scope>NUCLEOTIDE SEQUENCE [LARGE SCALE GENOMIC DNA]</scope>
</reference>
<proteinExistence type="predicted"/>
<evidence type="ECO:0000313" key="2">
    <source>
        <dbReference type="EMBL" id="VDN37191.1"/>
    </source>
</evidence>
<dbReference type="OrthoDB" id="191139at2759"/>